<comment type="caution">
    <text evidence="1">The sequence shown here is derived from an EMBL/GenBank/DDBJ whole genome shotgun (WGS) entry which is preliminary data.</text>
</comment>
<gene>
    <name evidence="1" type="ORF">WL73_10835</name>
</gene>
<reference evidence="1 2" key="1">
    <citation type="submission" date="2015-11" db="EMBL/GenBank/DDBJ databases">
        <title>Expanding the genomic diversity of Burkholderia species for the development of highly accurate diagnostics.</title>
        <authorList>
            <person name="Sahl J."/>
            <person name="Keim P."/>
            <person name="Wagner D."/>
        </authorList>
    </citation>
    <scope>NUCLEOTIDE SEQUENCE [LARGE SCALE GENOMIC DNA]</scope>
    <source>
        <strain evidence="1 2">MSMB2167WGS</strain>
    </source>
</reference>
<evidence type="ECO:0000313" key="2">
    <source>
        <dbReference type="Proteomes" id="UP000062998"/>
    </source>
</evidence>
<evidence type="ECO:0000313" key="1">
    <source>
        <dbReference type="EMBL" id="KWE06222.1"/>
    </source>
</evidence>
<dbReference type="SUPFAM" id="SSF55729">
    <property type="entry name" value="Acyl-CoA N-acyltransferases (Nat)"/>
    <property type="match status" value="1"/>
</dbReference>
<proteinExistence type="predicted"/>
<name>A0A105IQB0_9BURK</name>
<dbReference type="EMBL" id="LPIX01000038">
    <property type="protein sequence ID" value="KWE06222.1"/>
    <property type="molecule type" value="Genomic_DNA"/>
</dbReference>
<sequence>MPLQASSMTRAQLRDVDVAQMYALYSSCYRDTQFERFEHDLDDKTHCIVMRDDTGQLRGFSTLKLYDQQWNDSALRVLFSGDTIVDPACWGSQQLAFSWIRLAGELKRLSPDVALYWFLICKGHRTYRYLRAFARDFAPRFDRPTAPATQALLDHLAVERFGRAYDFASGVLNFPVPQGRLAPILAGVPDAHRRLPDVTYFLERNPHYARGDELVCLCELTPENLRPMARRIFAGE</sequence>
<dbReference type="AlphaFoldDB" id="A0A105IQB0"/>
<dbReference type="Proteomes" id="UP000062998">
    <property type="component" value="Unassembled WGS sequence"/>
</dbReference>
<dbReference type="InterPro" id="IPR016181">
    <property type="entry name" value="Acyl_CoA_acyltransferase"/>
</dbReference>
<protein>
    <recommendedName>
        <fullName evidence="3">GNAT family N-acetyltransferase</fullName>
    </recommendedName>
</protein>
<organism evidence="1 2">
    <name type="scientific">Burkholderia ubonensis</name>
    <dbReference type="NCBI Taxonomy" id="101571"/>
    <lineage>
        <taxon>Bacteria</taxon>
        <taxon>Pseudomonadati</taxon>
        <taxon>Pseudomonadota</taxon>
        <taxon>Betaproteobacteria</taxon>
        <taxon>Burkholderiales</taxon>
        <taxon>Burkholderiaceae</taxon>
        <taxon>Burkholderia</taxon>
        <taxon>Burkholderia cepacia complex</taxon>
    </lineage>
</organism>
<accession>A0A105IQB0</accession>
<evidence type="ECO:0008006" key="3">
    <source>
        <dbReference type="Google" id="ProtNLM"/>
    </source>
</evidence>